<reference evidence="1 2" key="1">
    <citation type="submission" date="2009-07" db="EMBL/GenBank/DDBJ databases">
        <title>Complete sequence of Pectobacterium carotovorum subsp. carotovorum PC1.</title>
        <authorList>
            <consortium name="US DOE Joint Genome Institute"/>
            <person name="Lucas S."/>
            <person name="Copeland A."/>
            <person name="Lapidus A."/>
            <person name="Glavina del Rio T."/>
            <person name="Tice H."/>
            <person name="Bruce D."/>
            <person name="Goodwin L."/>
            <person name="Pitluck S."/>
            <person name="Munk A.C."/>
            <person name="Brettin T."/>
            <person name="Detter J.C."/>
            <person name="Han C."/>
            <person name="Tapia R."/>
            <person name="Larimer F."/>
            <person name="Land M."/>
            <person name="Hauser L."/>
            <person name="Kyrpides N."/>
            <person name="Mikhailova N."/>
            <person name="Balakrishnan V."/>
            <person name="Glasner J."/>
            <person name="Perna N.T."/>
        </authorList>
    </citation>
    <scope>NUCLEOTIDE SEQUENCE [LARGE SCALE GENOMIC DNA]</scope>
    <source>
        <strain evidence="1 2">PC1</strain>
    </source>
</reference>
<gene>
    <name evidence="1" type="ordered locus">PC1_2708</name>
</gene>
<dbReference type="RefSeq" id="WP_015840906.1">
    <property type="nucleotide sequence ID" value="NC_012917.1"/>
</dbReference>
<proteinExistence type="predicted"/>
<dbReference type="SUPFAM" id="SSF159501">
    <property type="entry name" value="EreA/ChaN-like"/>
    <property type="match status" value="1"/>
</dbReference>
<dbReference type="Proteomes" id="UP000002736">
    <property type="component" value="Chromosome"/>
</dbReference>
<sequence>MKKIMEYALEESPLFSGTRFLFLGEAIHGVSEFSRLRMEIAECYFRNLAVLIFEADSSGMLFSHQHNEDASSRLENFPRIMRTQEMRNFLTWAISRKIPCLGIDCIPRRSLTEFPREWHSARMRETDDYLKAKSSQTFFEWRDIRMANQLIKLASCYPEYRMLIMLHNLHIKRFGSQETRDLRLKSVREYFEDFFPQQSNSIAQLARGGTALHNDLTPFSFKINDPFSLENYSGAANCILLTESKIPDACITWHHAFERETITPKKQYEGCFIFKEVHPPTLV</sequence>
<organism evidence="1 2">
    <name type="scientific">Pectobacterium carotovorum subsp. carotovorum (strain PC1)</name>
    <dbReference type="NCBI Taxonomy" id="561230"/>
    <lineage>
        <taxon>Bacteria</taxon>
        <taxon>Pseudomonadati</taxon>
        <taxon>Pseudomonadota</taxon>
        <taxon>Gammaproteobacteria</taxon>
        <taxon>Enterobacterales</taxon>
        <taxon>Pectobacteriaceae</taxon>
        <taxon>Pectobacterium</taxon>
    </lineage>
</organism>
<dbReference type="KEGG" id="pct:PC1_2708"/>
<dbReference type="AlphaFoldDB" id="C6D9Y2"/>
<dbReference type="HOGENOM" id="CLU_982995_0_0_6"/>
<accession>C6D9Y2</accession>
<evidence type="ECO:0000313" key="2">
    <source>
        <dbReference type="Proteomes" id="UP000002736"/>
    </source>
</evidence>
<dbReference type="EMBL" id="CP001657">
    <property type="protein sequence ID" value="ACT13738.1"/>
    <property type="molecule type" value="Genomic_DNA"/>
</dbReference>
<evidence type="ECO:0000313" key="1">
    <source>
        <dbReference type="EMBL" id="ACT13738.1"/>
    </source>
</evidence>
<protein>
    <recommendedName>
        <fullName evidence="3">Erythromycin esterase family protein</fullName>
    </recommendedName>
</protein>
<dbReference type="OrthoDB" id="9810066at2"/>
<name>C6D9Y2_PECCP</name>
<evidence type="ECO:0008006" key="3">
    <source>
        <dbReference type="Google" id="ProtNLM"/>
    </source>
</evidence>